<feature type="domain" description="DUF6576" evidence="7">
    <location>
        <begin position="255"/>
        <end position="292"/>
    </location>
</feature>
<dbReference type="GO" id="GO:0004252">
    <property type="term" value="F:serine-type endopeptidase activity"/>
    <property type="evidence" value="ECO:0007669"/>
    <property type="project" value="InterPro"/>
</dbReference>
<dbReference type="PANTHER" id="PTHR43066">
    <property type="entry name" value="RHOMBOID-RELATED PROTEIN"/>
    <property type="match status" value="1"/>
</dbReference>
<reference evidence="8 9" key="1">
    <citation type="journal article" date="2011" name="Stand. Genomic Sci.">
        <title>Complete genome sequence of Weeksella virosa type strain (9751).</title>
        <authorList>
            <person name="Lang E."/>
            <person name="Teshima H."/>
            <person name="Lucas S."/>
            <person name="Lapidus A."/>
            <person name="Hammon N."/>
            <person name="Deshpande S."/>
            <person name="Nolan M."/>
            <person name="Cheng J.F."/>
            <person name="Pitluck S."/>
            <person name="Liolios K."/>
            <person name="Pagani I."/>
            <person name="Mikhailova N."/>
            <person name="Ivanova N."/>
            <person name="Mavromatis K."/>
            <person name="Pati A."/>
            <person name="Tapia R."/>
            <person name="Han C."/>
            <person name="Goodwin L."/>
            <person name="Chen A."/>
            <person name="Palaniappan K."/>
            <person name="Land M."/>
            <person name="Hauser L."/>
            <person name="Chang Y.J."/>
            <person name="Jeffries C.D."/>
            <person name="Brambilla E.M."/>
            <person name="Kopitz M."/>
            <person name="Rohde M."/>
            <person name="Goker M."/>
            <person name="Tindall B.J."/>
            <person name="Detter J.C."/>
            <person name="Woyke T."/>
            <person name="Bristow J."/>
            <person name="Eisen J.A."/>
            <person name="Markowitz V."/>
            <person name="Hugenholtz P."/>
            <person name="Klenk H.P."/>
            <person name="Kyrpides N.C."/>
        </authorList>
    </citation>
    <scope>NUCLEOTIDE SEQUENCE [LARGE SCALE GENOMIC DNA]</scope>
    <source>
        <strain evidence="9">ATCC 43766 / DSM 16922 / JCM 21250 / NBRC 16016 / NCTC 11634 / CL345/78</strain>
    </source>
</reference>
<dbReference type="InterPro" id="IPR022764">
    <property type="entry name" value="Peptidase_S54_rhomboid_dom"/>
</dbReference>
<evidence type="ECO:0000313" key="8">
    <source>
        <dbReference type="EMBL" id="ADX68133.1"/>
    </source>
</evidence>
<feature type="transmembrane region" description="Helical" evidence="5">
    <location>
        <begin position="159"/>
        <end position="184"/>
    </location>
</feature>
<protein>
    <submittedName>
        <fullName evidence="8">Peptidase S54, rhomboid domain protein</fullName>
    </submittedName>
</protein>
<dbReference type="OrthoDB" id="680602at2"/>
<dbReference type="Gene3D" id="1.20.1540.10">
    <property type="entry name" value="Rhomboid-like"/>
    <property type="match status" value="1"/>
</dbReference>
<feature type="transmembrane region" description="Helical" evidence="5">
    <location>
        <begin position="69"/>
        <end position="93"/>
    </location>
</feature>
<sequence>MVNGILDELKLKYKSGNIATKLIYINIIFFFTILIVGFVLKKIFPSFQIDNIIALSSQPNALIKHPWSIFTYAFLHGELWHLFLNMLLLYYISSMFLRYFRDQDFLTFYILGILGGALFYCLFAGYFSSGSSYLVGSSAAIYATFFGLVSYNPKIPVRLLFFPNSFPILYIAFFLLGLDVYQIIDGRNSGGSLSHFGGAAVGYLYMKQFEKGNDFIGRTIRQVQNFFNRKKKTTFKTYSNQTKKNPYEQKVPRDDYEFNSQKVAKQQKIDAILDKISRSGYESLTKEEKDFLFREGR</sequence>
<keyword evidence="9" id="KW-1185">Reference proteome</keyword>
<dbReference type="AlphaFoldDB" id="F0NYD6"/>
<accession>F0NYD6</accession>
<dbReference type="RefSeq" id="WP_013598522.1">
    <property type="nucleotide sequence ID" value="NC_015144.1"/>
</dbReference>
<keyword evidence="4 5" id="KW-0472">Membrane</keyword>
<feature type="domain" description="Peptidase S54 rhomboid" evidence="6">
    <location>
        <begin position="66"/>
        <end position="206"/>
    </location>
</feature>
<evidence type="ECO:0000256" key="2">
    <source>
        <dbReference type="ARBA" id="ARBA00022692"/>
    </source>
</evidence>
<dbReference type="PANTHER" id="PTHR43066:SF11">
    <property type="entry name" value="PEPTIDASE S54 RHOMBOID DOMAIN-CONTAINING PROTEIN"/>
    <property type="match status" value="1"/>
</dbReference>
<keyword evidence="2 5" id="KW-0812">Transmembrane</keyword>
<dbReference type="HOGENOM" id="CLU_055068_4_0_10"/>
<comment type="subcellular location">
    <subcellularLocation>
        <location evidence="1">Membrane</location>
        <topology evidence="1">Multi-pass membrane protein</topology>
    </subcellularLocation>
</comment>
<evidence type="ECO:0000256" key="1">
    <source>
        <dbReference type="ARBA" id="ARBA00004141"/>
    </source>
</evidence>
<proteinExistence type="predicted"/>
<dbReference type="KEGG" id="wvi:Weevi_1432"/>
<organism evidence="8 9">
    <name type="scientific">Weeksella virosa (strain ATCC 43766 / DSM 16922 / JCM 21250 / CCUG 30538 / CDC 9751 / IAM 14551 / NBRC 16016 / NCTC 11634 / CL345/78)</name>
    <dbReference type="NCBI Taxonomy" id="865938"/>
    <lineage>
        <taxon>Bacteria</taxon>
        <taxon>Pseudomonadati</taxon>
        <taxon>Bacteroidota</taxon>
        <taxon>Flavobacteriia</taxon>
        <taxon>Flavobacteriales</taxon>
        <taxon>Weeksellaceae</taxon>
        <taxon>Weeksella</taxon>
    </lineage>
</organism>
<dbReference type="Proteomes" id="UP000008641">
    <property type="component" value="Chromosome"/>
</dbReference>
<reference evidence="9" key="2">
    <citation type="journal article" date="2011" name="Stand. Genomic Sci.">
        <title>Complete genome sequence of Weeksella virosa type strain (9751T).</title>
        <authorList>
            <person name="Lang E."/>
            <person name="Teshima H."/>
            <person name="Lucas S."/>
            <person name="Lapidus A."/>
            <person name="Hammon N."/>
            <person name="Deshpande S."/>
            <person name="Nolan M."/>
            <person name="Cheng J."/>
            <person name="Pitluck S."/>
            <person name="Liolios K."/>
            <person name="Pagani I."/>
            <person name="Mikhailova N."/>
            <person name="Ivanova N."/>
            <person name="Mavromatis K."/>
            <person name="Pati A."/>
            <person name="Tapia R."/>
            <person name="Han C."/>
            <person name="Goodwin L."/>
            <person name="Chen A."/>
            <person name="Palaniappan K."/>
            <person name="Land M."/>
            <person name="Hauser L."/>
            <person name="Chang Y."/>
            <person name="Jeffries C."/>
            <person name="Brambilla E."/>
            <person name="Kopitz M."/>
            <person name="Rohde M."/>
            <person name="Goker M."/>
            <person name="Tindall B."/>
            <person name="Detter J."/>
            <person name="Woyke T."/>
            <person name="Bristow J."/>
            <person name="Eisen J."/>
            <person name="Markowitz V."/>
            <person name="Hugenholtz P."/>
            <person name="Klenk H."/>
            <person name="Kyrpides N."/>
        </authorList>
    </citation>
    <scope>NUCLEOTIDE SEQUENCE [LARGE SCALE GENOMIC DNA]</scope>
    <source>
        <strain evidence="9">ATCC 43766 / DSM 16922 / JCM 21250 / NBRC 16016 / NCTC 11634 / CL345/78</strain>
    </source>
</reference>
<dbReference type="InterPro" id="IPR035952">
    <property type="entry name" value="Rhomboid-like_sf"/>
</dbReference>
<dbReference type="InterPro" id="IPR046483">
    <property type="entry name" value="DUF6576"/>
</dbReference>
<gene>
    <name evidence="8" type="ordered locus">Weevi_1432</name>
</gene>
<name>F0NYD6_WEEVC</name>
<dbReference type="GO" id="GO:0016020">
    <property type="term" value="C:membrane"/>
    <property type="evidence" value="ECO:0007669"/>
    <property type="project" value="UniProtKB-SubCell"/>
</dbReference>
<evidence type="ECO:0000256" key="5">
    <source>
        <dbReference type="SAM" id="Phobius"/>
    </source>
</evidence>
<dbReference type="STRING" id="865938.Weevi_1432"/>
<dbReference type="eggNOG" id="COG0705">
    <property type="taxonomic scope" value="Bacteria"/>
</dbReference>
<evidence type="ECO:0000256" key="4">
    <source>
        <dbReference type="ARBA" id="ARBA00023136"/>
    </source>
</evidence>
<dbReference type="Pfam" id="PF20216">
    <property type="entry name" value="DUF6576"/>
    <property type="match status" value="1"/>
</dbReference>
<dbReference type="Pfam" id="PF01694">
    <property type="entry name" value="Rhomboid"/>
    <property type="match status" value="1"/>
</dbReference>
<evidence type="ECO:0000259" key="7">
    <source>
        <dbReference type="Pfam" id="PF20216"/>
    </source>
</evidence>
<dbReference type="EMBL" id="CP002455">
    <property type="protein sequence ID" value="ADX68133.1"/>
    <property type="molecule type" value="Genomic_DNA"/>
</dbReference>
<evidence type="ECO:0000256" key="3">
    <source>
        <dbReference type="ARBA" id="ARBA00022989"/>
    </source>
</evidence>
<feature type="transmembrane region" description="Helical" evidence="5">
    <location>
        <begin position="21"/>
        <end position="40"/>
    </location>
</feature>
<dbReference type="SUPFAM" id="SSF144091">
    <property type="entry name" value="Rhomboid-like"/>
    <property type="match status" value="1"/>
</dbReference>
<evidence type="ECO:0000313" key="9">
    <source>
        <dbReference type="Proteomes" id="UP000008641"/>
    </source>
</evidence>
<evidence type="ECO:0000259" key="6">
    <source>
        <dbReference type="Pfam" id="PF01694"/>
    </source>
</evidence>
<keyword evidence="3 5" id="KW-1133">Transmembrane helix</keyword>
<feature type="transmembrane region" description="Helical" evidence="5">
    <location>
        <begin position="105"/>
        <end position="127"/>
    </location>
</feature>
<feature type="transmembrane region" description="Helical" evidence="5">
    <location>
        <begin position="133"/>
        <end position="152"/>
    </location>
</feature>